<dbReference type="AlphaFoldDB" id="A0A1X7SU64"/>
<reference evidence="1" key="1">
    <citation type="submission" date="2017-05" db="UniProtKB">
        <authorList>
            <consortium name="EnsemblMetazoa"/>
        </authorList>
    </citation>
    <scope>IDENTIFICATION</scope>
</reference>
<proteinExistence type="predicted"/>
<dbReference type="EnsemblMetazoa" id="Aqu2.1.05618_001">
    <property type="protein sequence ID" value="Aqu2.1.05618_001"/>
    <property type="gene ID" value="Aqu2.1.05618"/>
</dbReference>
<accession>A0A1X7SU64</accession>
<organism evidence="1">
    <name type="scientific">Amphimedon queenslandica</name>
    <name type="common">Sponge</name>
    <dbReference type="NCBI Taxonomy" id="400682"/>
    <lineage>
        <taxon>Eukaryota</taxon>
        <taxon>Metazoa</taxon>
        <taxon>Porifera</taxon>
        <taxon>Demospongiae</taxon>
        <taxon>Heteroscleromorpha</taxon>
        <taxon>Haplosclerida</taxon>
        <taxon>Niphatidae</taxon>
        <taxon>Amphimedon</taxon>
    </lineage>
</organism>
<dbReference type="InParanoid" id="A0A1X7SU64"/>
<sequence>LKMVRTTTFVLYIFRKLYAINICSSCRFSFHHNSSMDYVCSSEMLTGMNDATSQLK</sequence>
<protein>
    <submittedName>
        <fullName evidence="1">Uncharacterized protein</fullName>
    </submittedName>
</protein>
<evidence type="ECO:0000313" key="1">
    <source>
        <dbReference type="EnsemblMetazoa" id="Aqu2.1.05618_001"/>
    </source>
</evidence>
<name>A0A1X7SU64_AMPQE</name>